<evidence type="ECO:0000256" key="7">
    <source>
        <dbReference type="SAM" id="Phobius"/>
    </source>
</evidence>
<evidence type="ECO:0000313" key="8">
    <source>
        <dbReference type="EMBL" id="KAI5968178.1"/>
    </source>
</evidence>
<dbReference type="AlphaFoldDB" id="A0AAD5BJH9"/>
<dbReference type="InterPro" id="IPR051633">
    <property type="entry name" value="AceTr"/>
</dbReference>
<dbReference type="PROSITE" id="PS01114">
    <property type="entry name" value="GPR1_FUN34_YAAH"/>
    <property type="match status" value="1"/>
</dbReference>
<keyword evidence="3 7" id="KW-0812">Transmembrane</keyword>
<evidence type="ECO:0000256" key="4">
    <source>
        <dbReference type="ARBA" id="ARBA00022989"/>
    </source>
</evidence>
<dbReference type="EMBL" id="JAIHNG010000015">
    <property type="protein sequence ID" value="KAI5968178.1"/>
    <property type="molecule type" value="Genomic_DNA"/>
</dbReference>
<keyword evidence="4 7" id="KW-1133">Transmembrane helix</keyword>
<evidence type="ECO:0000313" key="9">
    <source>
        <dbReference type="Proteomes" id="UP001204833"/>
    </source>
</evidence>
<dbReference type="PANTHER" id="PTHR31123">
    <property type="entry name" value="ACCUMULATION OF DYADS PROTEIN 2-RELATED"/>
    <property type="match status" value="1"/>
</dbReference>
<feature type="transmembrane region" description="Helical" evidence="7">
    <location>
        <begin position="220"/>
        <end position="237"/>
    </location>
</feature>
<dbReference type="InterPro" id="IPR000791">
    <property type="entry name" value="Gpr1/Fun34/SatP-like"/>
</dbReference>
<evidence type="ECO:0000256" key="1">
    <source>
        <dbReference type="ARBA" id="ARBA00004141"/>
    </source>
</evidence>
<feature type="region of interest" description="Disordered" evidence="6">
    <location>
        <begin position="1"/>
        <end position="24"/>
    </location>
</feature>
<dbReference type="NCBIfam" id="NF038013">
    <property type="entry name" value="AceTr_1"/>
    <property type="match status" value="1"/>
</dbReference>
<evidence type="ECO:0000256" key="5">
    <source>
        <dbReference type="ARBA" id="ARBA00023136"/>
    </source>
</evidence>
<dbReference type="InterPro" id="IPR047622">
    <property type="entry name" value="GPR1_FUN34_YAAH"/>
</dbReference>
<feature type="transmembrane region" description="Helical" evidence="7">
    <location>
        <begin position="163"/>
        <end position="183"/>
    </location>
</feature>
<dbReference type="GO" id="GO:0005886">
    <property type="term" value="C:plasma membrane"/>
    <property type="evidence" value="ECO:0007669"/>
    <property type="project" value="TreeGrafter"/>
</dbReference>
<organism evidence="8 9">
    <name type="scientific">Candida theae</name>
    <dbReference type="NCBI Taxonomy" id="1198502"/>
    <lineage>
        <taxon>Eukaryota</taxon>
        <taxon>Fungi</taxon>
        <taxon>Dikarya</taxon>
        <taxon>Ascomycota</taxon>
        <taxon>Saccharomycotina</taxon>
        <taxon>Pichiomycetes</taxon>
        <taxon>Debaryomycetaceae</taxon>
        <taxon>Candida/Lodderomyces clade</taxon>
        <taxon>Candida</taxon>
    </lineage>
</organism>
<accession>A0AAD5BJH9</accession>
<dbReference type="GO" id="GO:0015123">
    <property type="term" value="F:acetate transmembrane transporter activity"/>
    <property type="evidence" value="ECO:0007669"/>
    <property type="project" value="TreeGrafter"/>
</dbReference>
<sequence>MSSVFSQNSATSKNPSTDVDDAGISRVHVHGDGGEFVTISGQKFYRHELMAAFGGSLNPGAAPYPKVNINPAPLGLCGFALTTFVLSLVNARAMGISIPKVVVSMACFYGGMVQLFAGLFEFVVGNTFGCTALTSYGAFWLSYAAIHIEAFGIGAAYEGSDQLTNAVSFFLLGWTIFTFMLLLNTVKSTWPFFLLFLFLFLTFLLLTVGDFTGILGVTRTGGIFGVITAIIAWYNAFAGTATSLNSYIVAHSLPMPSNNALKKHT</sequence>
<reference evidence="8 9" key="1">
    <citation type="journal article" date="2022" name="DNA Res.">
        <title>Genome analysis of five recently described species of the CUG-Ser clade uncovers Candida theae as a new hybrid lineage with pathogenic potential in the Candida parapsilosis species complex.</title>
        <authorList>
            <person name="Mixao V."/>
            <person name="Del Olmo V."/>
            <person name="Hegedusova E."/>
            <person name="Saus E."/>
            <person name="Pryszcz L."/>
            <person name="Cillingova A."/>
            <person name="Nosek J."/>
            <person name="Gabaldon T."/>
        </authorList>
    </citation>
    <scope>NUCLEOTIDE SEQUENCE [LARGE SCALE GENOMIC DNA]</scope>
    <source>
        <strain evidence="8 9">CBS 12239</strain>
    </source>
</reference>
<comment type="similarity">
    <text evidence="2">Belongs to the acetate uptake transporter (AceTr) (TC 2.A.96) family.</text>
</comment>
<dbReference type="GeneID" id="76148287"/>
<feature type="transmembrane region" description="Helical" evidence="7">
    <location>
        <begin position="189"/>
        <end position="208"/>
    </location>
</feature>
<evidence type="ECO:0000256" key="6">
    <source>
        <dbReference type="SAM" id="MobiDB-lite"/>
    </source>
</evidence>
<evidence type="ECO:0000256" key="3">
    <source>
        <dbReference type="ARBA" id="ARBA00022692"/>
    </source>
</evidence>
<protein>
    <submittedName>
        <fullName evidence="8">Mug86</fullName>
    </submittedName>
</protein>
<feature type="transmembrane region" description="Helical" evidence="7">
    <location>
        <begin position="101"/>
        <end position="124"/>
    </location>
</feature>
<gene>
    <name evidence="8" type="ORF">KGF57_000227</name>
</gene>
<keyword evidence="9" id="KW-1185">Reference proteome</keyword>
<comment type="caution">
    <text evidence="8">The sequence shown here is derived from an EMBL/GenBank/DDBJ whole genome shotgun (WGS) entry which is preliminary data.</text>
</comment>
<dbReference type="Proteomes" id="UP001204833">
    <property type="component" value="Unassembled WGS sequence"/>
</dbReference>
<evidence type="ECO:0000256" key="2">
    <source>
        <dbReference type="ARBA" id="ARBA00005587"/>
    </source>
</evidence>
<feature type="transmembrane region" description="Helical" evidence="7">
    <location>
        <begin position="72"/>
        <end position="89"/>
    </location>
</feature>
<name>A0AAD5BJH9_9ASCO</name>
<feature type="transmembrane region" description="Helical" evidence="7">
    <location>
        <begin position="136"/>
        <end position="156"/>
    </location>
</feature>
<dbReference type="PANTHER" id="PTHR31123:SF1">
    <property type="entry name" value="ACCUMULATION OF DYADS PROTEIN 2-RELATED"/>
    <property type="match status" value="1"/>
</dbReference>
<dbReference type="Pfam" id="PF01184">
    <property type="entry name" value="Gpr1_Fun34_YaaH"/>
    <property type="match status" value="1"/>
</dbReference>
<keyword evidence="5 7" id="KW-0472">Membrane</keyword>
<comment type="subcellular location">
    <subcellularLocation>
        <location evidence="1">Membrane</location>
        <topology evidence="1">Multi-pass membrane protein</topology>
    </subcellularLocation>
</comment>
<proteinExistence type="inferred from homology"/>
<dbReference type="RefSeq" id="XP_051611253.1">
    <property type="nucleotide sequence ID" value="XM_051751563.1"/>
</dbReference>
<feature type="compositionally biased region" description="Polar residues" evidence="6">
    <location>
        <begin position="1"/>
        <end position="17"/>
    </location>
</feature>